<feature type="transmembrane region" description="Helical" evidence="10">
    <location>
        <begin position="84"/>
        <end position="103"/>
    </location>
</feature>
<name>A0A1L7X5B2_9HELO</name>
<evidence type="ECO:0000313" key="12">
    <source>
        <dbReference type="EMBL" id="CZR60212.1"/>
    </source>
</evidence>
<feature type="binding site" evidence="8">
    <location>
        <position position="193"/>
    </location>
    <ligand>
        <name>FAD</name>
        <dbReference type="ChEBI" id="CHEBI:57692"/>
    </ligand>
</feature>
<keyword evidence="6" id="KW-0560">Oxidoreductase</keyword>
<keyword evidence="5 8" id="KW-0274">FAD</keyword>
<dbReference type="InterPro" id="IPR008333">
    <property type="entry name" value="Cbr1-like_FAD-bd_dom"/>
</dbReference>
<evidence type="ECO:0000259" key="11">
    <source>
        <dbReference type="PROSITE" id="PS51384"/>
    </source>
</evidence>
<dbReference type="OrthoDB" id="432685at2759"/>
<dbReference type="Gene3D" id="3.40.50.80">
    <property type="entry name" value="Nucleotide-binding domain of ferredoxin-NADP reductase (FNR) module"/>
    <property type="match status" value="1"/>
</dbReference>
<evidence type="ECO:0000256" key="7">
    <source>
        <dbReference type="ARBA" id="ARBA00023136"/>
    </source>
</evidence>
<evidence type="ECO:0000256" key="5">
    <source>
        <dbReference type="ARBA" id="ARBA00022827"/>
    </source>
</evidence>
<accession>A0A1L7X5B2</accession>
<keyword evidence="10" id="KW-1133">Transmembrane helix</keyword>
<comment type="subcellular location">
    <subcellularLocation>
        <location evidence="2">Membrane</location>
    </subcellularLocation>
</comment>
<dbReference type="Proteomes" id="UP000184330">
    <property type="component" value="Unassembled WGS sequence"/>
</dbReference>
<dbReference type="PANTHER" id="PTHR19370:SF189">
    <property type="entry name" value="CYTOCHROME C MITOCHONDRIAL IMPORT FACTOR CYC2"/>
    <property type="match status" value="1"/>
</dbReference>
<keyword evidence="10" id="KW-0812">Transmembrane</keyword>
<dbReference type="InterPro" id="IPR017927">
    <property type="entry name" value="FAD-bd_FR_type"/>
</dbReference>
<dbReference type="GO" id="GO:0016020">
    <property type="term" value="C:membrane"/>
    <property type="evidence" value="ECO:0007669"/>
    <property type="project" value="UniProtKB-SubCell"/>
</dbReference>
<dbReference type="CDD" id="cd06183">
    <property type="entry name" value="cyt_b5_reduct_like"/>
    <property type="match status" value="1"/>
</dbReference>
<evidence type="ECO:0000256" key="10">
    <source>
        <dbReference type="SAM" id="Phobius"/>
    </source>
</evidence>
<evidence type="ECO:0000256" key="8">
    <source>
        <dbReference type="PIRSR" id="PIRSR601834-1"/>
    </source>
</evidence>
<reference evidence="12 13" key="1">
    <citation type="submission" date="2016-03" db="EMBL/GenBank/DDBJ databases">
        <authorList>
            <person name="Ploux O."/>
        </authorList>
    </citation>
    <scope>NUCLEOTIDE SEQUENCE [LARGE SCALE GENOMIC DNA]</scope>
    <source>
        <strain evidence="12 13">UAMH 11012</strain>
    </source>
</reference>
<comment type="similarity">
    <text evidence="3">Belongs to the flavoprotein pyridine nucleotide cytochrome reductase family.</text>
</comment>
<evidence type="ECO:0000256" key="2">
    <source>
        <dbReference type="ARBA" id="ARBA00004370"/>
    </source>
</evidence>
<dbReference type="InterPro" id="IPR039261">
    <property type="entry name" value="FNR_nucleotide-bd"/>
</dbReference>
<dbReference type="InterPro" id="IPR017938">
    <property type="entry name" value="Riboflavin_synthase-like_b-brl"/>
</dbReference>
<keyword evidence="13" id="KW-1185">Reference proteome</keyword>
<evidence type="ECO:0000256" key="3">
    <source>
        <dbReference type="ARBA" id="ARBA00006105"/>
    </source>
</evidence>
<feature type="binding site" evidence="8">
    <location>
        <position position="202"/>
    </location>
    <ligand>
        <name>FAD</name>
        <dbReference type="ChEBI" id="CHEBI:57692"/>
    </ligand>
</feature>
<dbReference type="GO" id="GO:0005739">
    <property type="term" value="C:mitochondrion"/>
    <property type="evidence" value="ECO:0007669"/>
    <property type="project" value="TreeGrafter"/>
</dbReference>
<keyword evidence="9" id="KW-0175">Coiled coil</keyword>
<feature type="binding site" evidence="8">
    <location>
        <position position="203"/>
    </location>
    <ligand>
        <name>FAD</name>
        <dbReference type="ChEBI" id="CHEBI:57692"/>
    </ligand>
</feature>
<evidence type="ECO:0000313" key="13">
    <source>
        <dbReference type="Proteomes" id="UP000184330"/>
    </source>
</evidence>
<dbReference type="EMBL" id="FJOG01000015">
    <property type="protein sequence ID" value="CZR60212.1"/>
    <property type="molecule type" value="Genomic_DNA"/>
</dbReference>
<comment type="cofactor">
    <cofactor evidence="1 8">
        <name>FAD</name>
        <dbReference type="ChEBI" id="CHEBI:57692"/>
    </cofactor>
</comment>
<keyword evidence="4 8" id="KW-0285">Flavoprotein</keyword>
<feature type="domain" description="FAD-binding FR-type" evidence="11">
    <location>
        <begin position="114"/>
        <end position="227"/>
    </location>
</feature>
<feature type="binding site" evidence="8">
    <location>
        <position position="176"/>
    </location>
    <ligand>
        <name>FAD</name>
        <dbReference type="ChEBI" id="CHEBI:57692"/>
    </ligand>
</feature>
<dbReference type="STRING" id="576137.A0A1L7X5B2"/>
<sequence length="394" mass="45061">MRPSTRALRFAPRQCLFAIPTRSIRTPWRLPTTPRKLAALNFRPFSSTALSASFQNRRAEEIERLANETEEEILRKRARRSKRLYYGWLAVFFPATIWCFWYNTKEDESMWREKVYTPFTIMKRENVSSTAFILTIRPRLGQHQLGVNTDPYAEYWDQGTWAVKIAQPELQIARYYTPLPPLDSDKPHELRFLIRKIEDGEVSVYLDRIPVGGTVFLNGPRGMIGLQDVEDGDDILFLAGGTGIAPAIGLAYSLLERRKYEAGGPKLRILWANRRREDCLGGDSSNILAPMEATRMNRIVKELEDLQRKHSDRFFVDYFVDEEGTAIDEGKVLQVTKSMSGPSGKMLMVSGPEGFVDYFAGPKKWEDGQEKQGTVGGLLGRLRLNLDGWEVVKL</sequence>
<feature type="binding site" evidence="8">
    <location>
        <position position="174"/>
    </location>
    <ligand>
        <name>FAD</name>
        <dbReference type="ChEBI" id="CHEBI:57692"/>
    </ligand>
</feature>
<dbReference type="SUPFAM" id="SSF52343">
    <property type="entry name" value="Ferredoxin reductase-like, C-terminal NADP-linked domain"/>
    <property type="match status" value="1"/>
</dbReference>
<gene>
    <name evidence="12" type="ORF">PAC_10108</name>
</gene>
<keyword evidence="7 10" id="KW-0472">Membrane</keyword>
<dbReference type="Pfam" id="PF00970">
    <property type="entry name" value="FAD_binding_6"/>
    <property type="match status" value="1"/>
</dbReference>
<evidence type="ECO:0000256" key="6">
    <source>
        <dbReference type="ARBA" id="ARBA00023002"/>
    </source>
</evidence>
<evidence type="ECO:0000256" key="4">
    <source>
        <dbReference type="ARBA" id="ARBA00022630"/>
    </source>
</evidence>
<dbReference type="GO" id="GO:0016491">
    <property type="term" value="F:oxidoreductase activity"/>
    <property type="evidence" value="ECO:0007669"/>
    <property type="project" value="UniProtKB-KW"/>
</dbReference>
<evidence type="ECO:0000256" key="1">
    <source>
        <dbReference type="ARBA" id="ARBA00001974"/>
    </source>
</evidence>
<dbReference type="SUPFAM" id="SSF63380">
    <property type="entry name" value="Riboflavin synthase domain-like"/>
    <property type="match status" value="1"/>
</dbReference>
<dbReference type="PANTHER" id="PTHR19370">
    <property type="entry name" value="NADH-CYTOCHROME B5 REDUCTASE"/>
    <property type="match status" value="1"/>
</dbReference>
<dbReference type="Gene3D" id="2.40.30.10">
    <property type="entry name" value="Translation factors"/>
    <property type="match status" value="1"/>
</dbReference>
<organism evidence="12 13">
    <name type="scientific">Phialocephala subalpina</name>
    <dbReference type="NCBI Taxonomy" id="576137"/>
    <lineage>
        <taxon>Eukaryota</taxon>
        <taxon>Fungi</taxon>
        <taxon>Dikarya</taxon>
        <taxon>Ascomycota</taxon>
        <taxon>Pezizomycotina</taxon>
        <taxon>Leotiomycetes</taxon>
        <taxon>Helotiales</taxon>
        <taxon>Mollisiaceae</taxon>
        <taxon>Phialocephala</taxon>
        <taxon>Phialocephala fortinii species complex</taxon>
    </lineage>
</organism>
<dbReference type="AlphaFoldDB" id="A0A1L7X5B2"/>
<dbReference type="InterPro" id="IPR001834">
    <property type="entry name" value="CBR-like"/>
</dbReference>
<dbReference type="PROSITE" id="PS51384">
    <property type="entry name" value="FAD_FR"/>
    <property type="match status" value="1"/>
</dbReference>
<evidence type="ECO:0000256" key="9">
    <source>
        <dbReference type="SAM" id="Coils"/>
    </source>
</evidence>
<dbReference type="PRINTS" id="PR00406">
    <property type="entry name" value="CYTB5RDTASE"/>
</dbReference>
<feature type="coiled-coil region" evidence="9">
    <location>
        <begin position="52"/>
        <end position="79"/>
    </location>
</feature>
<proteinExistence type="inferred from homology"/>
<protein>
    <submittedName>
        <fullName evidence="12">Related to cytochrome-c mitochondrial import factor CYC2</fullName>
    </submittedName>
</protein>